<organism evidence="2 3">
    <name type="scientific">Micromonospora zhanjiangensis</name>
    <dbReference type="NCBI Taxonomy" id="1522057"/>
    <lineage>
        <taxon>Bacteria</taxon>
        <taxon>Bacillati</taxon>
        <taxon>Actinomycetota</taxon>
        <taxon>Actinomycetes</taxon>
        <taxon>Micromonosporales</taxon>
        <taxon>Micromonosporaceae</taxon>
        <taxon>Micromonospora</taxon>
    </lineage>
</organism>
<reference evidence="3" key="1">
    <citation type="journal article" date="2019" name="Int. J. Syst. Evol. Microbiol.">
        <title>The Global Catalogue of Microorganisms (GCM) 10K type strain sequencing project: providing services to taxonomists for standard genome sequencing and annotation.</title>
        <authorList>
            <consortium name="The Broad Institute Genomics Platform"/>
            <consortium name="The Broad Institute Genome Sequencing Center for Infectious Disease"/>
            <person name="Wu L."/>
            <person name="Ma J."/>
        </authorList>
    </citation>
    <scope>NUCLEOTIDE SEQUENCE [LARGE SCALE GENOMIC DNA]</scope>
    <source>
        <strain evidence="3">2902at01</strain>
    </source>
</reference>
<dbReference type="SUPFAM" id="SSF56091">
    <property type="entry name" value="DNA ligase/mRNA capping enzyme, catalytic domain"/>
    <property type="match status" value="1"/>
</dbReference>
<protein>
    <recommendedName>
        <fullName evidence="1">ATP-dependent DNA ligase family profile domain-containing protein</fullName>
    </recommendedName>
</protein>
<keyword evidence="3" id="KW-1185">Reference proteome</keyword>
<feature type="domain" description="ATP-dependent DNA ligase family profile" evidence="1">
    <location>
        <begin position="22"/>
        <end position="101"/>
    </location>
</feature>
<dbReference type="Proteomes" id="UP001595868">
    <property type="component" value="Unassembled WGS sequence"/>
</dbReference>
<proteinExistence type="predicted"/>
<comment type="caution">
    <text evidence="2">The sequence shown here is derived from an EMBL/GenBank/DDBJ whole genome shotgun (WGS) entry which is preliminary data.</text>
</comment>
<sequence>MSPAQGPASVATGPVLRRPVTPMLATPVDAVPEGSDLVHQPEWDRWRCIAFRQADGVYLQSRAGRDLTTYFPDITRAIRMLPPGVVLDGELMVWQRGRTNFAAPSTFRRRTPLLSHCTSVAARWECLSVANRWSNCSWPRSRPPR</sequence>
<dbReference type="Pfam" id="PF01068">
    <property type="entry name" value="DNA_ligase_A_M"/>
    <property type="match status" value="1"/>
</dbReference>
<evidence type="ECO:0000259" key="1">
    <source>
        <dbReference type="Pfam" id="PF01068"/>
    </source>
</evidence>
<dbReference type="RefSeq" id="WP_377552108.1">
    <property type="nucleotide sequence ID" value="NZ_JBHSBN010000032.1"/>
</dbReference>
<name>A0ABV8KV61_9ACTN</name>
<gene>
    <name evidence="2" type="ORF">ACFOX0_29265</name>
</gene>
<dbReference type="InterPro" id="IPR012310">
    <property type="entry name" value="DNA_ligase_ATP-dep_cent"/>
</dbReference>
<evidence type="ECO:0000313" key="3">
    <source>
        <dbReference type="Proteomes" id="UP001595868"/>
    </source>
</evidence>
<evidence type="ECO:0000313" key="2">
    <source>
        <dbReference type="EMBL" id="MFC4110001.1"/>
    </source>
</evidence>
<dbReference type="Gene3D" id="3.30.470.30">
    <property type="entry name" value="DNA ligase/mRNA capping enzyme"/>
    <property type="match status" value="1"/>
</dbReference>
<dbReference type="EMBL" id="JBHSBN010000032">
    <property type="protein sequence ID" value="MFC4110001.1"/>
    <property type="molecule type" value="Genomic_DNA"/>
</dbReference>
<accession>A0ABV8KV61</accession>